<evidence type="ECO:0000256" key="1">
    <source>
        <dbReference type="SAM" id="Phobius"/>
    </source>
</evidence>
<dbReference type="AlphaFoldDB" id="A0A8S4AFZ6"/>
<evidence type="ECO:0000313" key="2">
    <source>
        <dbReference type="EMBL" id="CAG5866884.1"/>
    </source>
</evidence>
<keyword evidence="1" id="KW-0812">Transmembrane</keyword>
<evidence type="ECO:0000313" key="3">
    <source>
        <dbReference type="Proteomes" id="UP000677803"/>
    </source>
</evidence>
<feature type="transmembrane region" description="Helical" evidence="1">
    <location>
        <begin position="79"/>
        <end position="99"/>
    </location>
</feature>
<sequence>MFYYQQIYLVPFSLLFFFFVFDFVFTPVYHVHVTTRPLVSQGQPSSFISIIKIKFCSICVMSSRVPWGLVWFPKSKINYGLSAYMASLCIGYCGLFRAIGS</sequence>
<keyword evidence="3" id="KW-1185">Reference proteome</keyword>
<feature type="transmembrane region" description="Helical" evidence="1">
    <location>
        <begin position="7"/>
        <end position="26"/>
    </location>
</feature>
<accession>A0A8S4AFZ6</accession>
<keyword evidence="1" id="KW-0472">Membrane</keyword>
<proteinExistence type="predicted"/>
<protein>
    <submittedName>
        <fullName evidence="2">(Atlantic silverside) hypothetical protein</fullName>
    </submittedName>
</protein>
<name>A0A8S4AFZ6_9TELE</name>
<dbReference type="Proteomes" id="UP000677803">
    <property type="component" value="Unassembled WGS sequence"/>
</dbReference>
<keyword evidence="1" id="KW-1133">Transmembrane helix</keyword>
<dbReference type="EMBL" id="CAJRST010002224">
    <property type="protein sequence ID" value="CAG5866884.1"/>
    <property type="molecule type" value="Genomic_DNA"/>
</dbReference>
<organism evidence="2 3">
    <name type="scientific">Menidia menidia</name>
    <name type="common">Atlantic silverside</name>
    <dbReference type="NCBI Taxonomy" id="238744"/>
    <lineage>
        <taxon>Eukaryota</taxon>
        <taxon>Metazoa</taxon>
        <taxon>Chordata</taxon>
        <taxon>Craniata</taxon>
        <taxon>Vertebrata</taxon>
        <taxon>Euteleostomi</taxon>
        <taxon>Actinopterygii</taxon>
        <taxon>Neopterygii</taxon>
        <taxon>Teleostei</taxon>
        <taxon>Neoteleostei</taxon>
        <taxon>Acanthomorphata</taxon>
        <taxon>Ovalentaria</taxon>
        <taxon>Atherinomorphae</taxon>
        <taxon>Atheriniformes</taxon>
        <taxon>Atherinopsidae</taxon>
        <taxon>Menidiinae</taxon>
        <taxon>Menidia</taxon>
    </lineage>
</organism>
<comment type="caution">
    <text evidence="2">The sequence shown here is derived from an EMBL/GenBank/DDBJ whole genome shotgun (WGS) entry which is preliminary data.</text>
</comment>
<gene>
    <name evidence="2" type="ORF">MMEN_LOCUS3584</name>
</gene>
<reference evidence="2" key="1">
    <citation type="submission" date="2021-05" db="EMBL/GenBank/DDBJ databases">
        <authorList>
            <person name="Tigano A."/>
        </authorList>
    </citation>
    <scope>NUCLEOTIDE SEQUENCE</scope>
</reference>